<sequence>MFAAATKLSASLAALLLAGALSAAPLSIEKQGSFAAGGTVVPAKTAYDPYHPTADGQDLHGDHAFVRYQIPTDARTYPLVFLHGHGEFSKTWETTPDGRDGFQNIFLSRGFKVYLVDQPRRGGAGKATVKGEIPAKSDEAFFFGQFRMGMWPKFYENSQFPEDAESLNQFFRQMTPNTAPYDAKVNARAMAAVLEKSDDAVLVTHSQGGGIGWLTGMMSDRIKGIASYEPGSNFPFPKGEVPAPIRTSSFFGDFKADEVPLEDFKKLTRYPIVIYYGDYIPKEPSTNPHLDYWRAAVKMAHLWADAVNRHGGDVEVIELPEKGLRGNTHFLFAEKNNLEVADLFSAWLKDKKLDIR</sequence>
<dbReference type="AlphaFoldDB" id="A0A6I1ETH4"/>
<feature type="signal peptide" evidence="1">
    <location>
        <begin position="1"/>
        <end position="23"/>
    </location>
</feature>
<dbReference type="GO" id="GO:0016787">
    <property type="term" value="F:hydrolase activity"/>
    <property type="evidence" value="ECO:0007669"/>
    <property type="project" value="UniProtKB-KW"/>
</dbReference>
<proteinExistence type="predicted"/>
<dbReference type="CDD" id="cd12810">
    <property type="entry name" value="Esterase_713_like-3"/>
    <property type="match status" value="1"/>
</dbReference>
<accession>A0A6I1ETH4</accession>
<keyword evidence="3" id="KW-0378">Hydrolase</keyword>
<protein>
    <submittedName>
        <fullName evidence="3">Alpha/beta fold hydrolase</fullName>
    </submittedName>
</protein>
<evidence type="ECO:0000256" key="1">
    <source>
        <dbReference type="SAM" id="SignalP"/>
    </source>
</evidence>
<dbReference type="PANTHER" id="PTHR43194:SF4">
    <property type="entry name" value="AB HYDROLASE-1 DOMAIN-CONTAINING PROTEIN"/>
    <property type="match status" value="1"/>
</dbReference>
<dbReference type="EMBL" id="WEHX01000011">
    <property type="protein sequence ID" value="KAB7662169.1"/>
    <property type="molecule type" value="Genomic_DNA"/>
</dbReference>
<keyword evidence="1" id="KW-0732">Signal</keyword>
<dbReference type="PANTHER" id="PTHR43194">
    <property type="entry name" value="HYDROLASE ALPHA/BETA FOLD FAMILY"/>
    <property type="match status" value="1"/>
</dbReference>
<reference evidence="3 4" key="1">
    <citation type="submission" date="2019-10" db="EMBL/GenBank/DDBJ databases">
        <title>Genome diversity of Sutterella seckii.</title>
        <authorList>
            <person name="Chaplin A.V."/>
            <person name="Sokolova S.R."/>
            <person name="Mosin K.A."/>
            <person name="Ivanova E.L."/>
            <person name="Kochetkova T.O."/>
            <person name="Goltsov A.Y."/>
            <person name="Trofimov D.Y."/>
            <person name="Efimov B.A."/>
        </authorList>
    </citation>
    <scope>NUCLEOTIDE SEQUENCE [LARGE SCALE GENOMIC DNA]</scope>
    <source>
        <strain evidence="3 4">ASD393</strain>
    </source>
</reference>
<dbReference type="RefSeq" id="WP_152157809.1">
    <property type="nucleotide sequence ID" value="NZ_WEHX01000011.1"/>
</dbReference>
<dbReference type="Proteomes" id="UP000430564">
    <property type="component" value="Unassembled WGS sequence"/>
</dbReference>
<feature type="chain" id="PRO_5026006111" evidence="1">
    <location>
        <begin position="24"/>
        <end position="356"/>
    </location>
</feature>
<dbReference type="Pfam" id="PF12697">
    <property type="entry name" value="Abhydrolase_6"/>
    <property type="match status" value="1"/>
</dbReference>
<organism evidence="3 4">
    <name type="scientific">Sutterella seckii</name>
    <dbReference type="NCBI Taxonomy" id="1944635"/>
    <lineage>
        <taxon>Bacteria</taxon>
        <taxon>Pseudomonadati</taxon>
        <taxon>Pseudomonadota</taxon>
        <taxon>Betaproteobacteria</taxon>
        <taxon>Burkholderiales</taxon>
        <taxon>Sutterellaceae</taxon>
        <taxon>Sutterella</taxon>
    </lineage>
</organism>
<dbReference type="InterPro" id="IPR050228">
    <property type="entry name" value="Carboxylesterase_BioH"/>
</dbReference>
<dbReference type="InterPro" id="IPR000073">
    <property type="entry name" value="AB_hydrolase_1"/>
</dbReference>
<dbReference type="SUPFAM" id="SSF53474">
    <property type="entry name" value="alpha/beta-Hydrolases"/>
    <property type="match status" value="1"/>
</dbReference>
<evidence type="ECO:0000259" key="2">
    <source>
        <dbReference type="Pfam" id="PF12697"/>
    </source>
</evidence>
<evidence type="ECO:0000313" key="3">
    <source>
        <dbReference type="EMBL" id="KAB7662169.1"/>
    </source>
</evidence>
<feature type="domain" description="AB hydrolase-1" evidence="2">
    <location>
        <begin position="79"/>
        <end position="295"/>
    </location>
</feature>
<name>A0A6I1ETH4_9BURK</name>
<gene>
    <name evidence="3" type="ORF">GBM95_03465</name>
</gene>
<dbReference type="Gene3D" id="3.40.50.1820">
    <property type="entry name" value="alpha/beta hydrolase"/>
    <property type="match status" value="1"/>
</dbReference>
<dbReference type="InterPro" id="IPR029058">
    <property type="entry name" value="AB_hydrolase_fold"/>
</dbReference>
<dbReference type="OrthoDB" id="7820973at2"/>
<evidence type="ECO:0000313" key="4">
    <source>
        <dbReference type="Proteomes" id="UP000430564"/>
    </source>
</evidence>
<comment type="caution">
    <text evidence="3">The sequence shown here is derived from an EMBL/GenBank/DDBJ whole genome shotgun (WGS) entry which is preliminary data.</text>
</comment>